<reference evidence="2" key="2">
    <citation type="submission" date="2021-04" db="EMBL/GenBank/DDBJ databases">
        <authorList>
            <person name="Gilroy R."/>
        </authorList>
    </citation>
    <scope>NUCLEOTIDE SEQUENCE</scope>
    <source>
        <strain evidence="2">CHK33-7979</strain>
    </source>
</reference>
<comment type="caution">
    <text evidence="2">The sequence shown here is derived from an EMBL/GenBank/DDBJ whole genome shotgun (WGS) entry which is preliminary data.</text>
</comment>
<dbReference type="Proteomes" id="UP000886824">
    <property type="component" value="Unassembled WGS sequence"/>
</dbReference>
<reference evidence="2" key="1">
    <citation type="journal article" date="2021" name="PeerJ">
        <title>Extensive microbial diversity within the chicken gut microbiome revealed by metagenomics and culture.</title>
        <authorList>
            <person name="Gilroy R."/>
            <person name="Ravi A."/>
            <person name="Getino M."/>
            <person name="Pursley I."/>
            <person name="Horton D.L."/>
            <person name="Alikhan N.F."/>
            <person name="Baker D."/>
            <person name="Gharbi K."/>
            <person name="Hall N."/>
            <person name="Watson M."/>
            <person name="Adriaenssens E.M."/>
            <person name="Foster-Nyarko E."/>
            <person name="Jarju S."/>
            <person name="Secka A."/>
            <person name="Antonio M."/>
            <person name="Oren A."/>
            <person name="Chaudhuri R.R."/>
            <person name="La Ragione R."/>
            <person name="Hildebrand F."/>
            <person name="Pallen M.J."/>
        </authorList>
    </citation>
    <scope>NUCLEOTIDE SEQUENCE</scope>
    <source>
        <strain evidence="2">CHK33-7979</strain>
    </source>
</reference>
<evidence type="ECO:0000313" key="2">
    <source>
        <dbReference type="EMBL" id="HIY72519.1"/>
    </source>
</evidence>
<evidence type="ECO:0000256" key="1">
    <source>
        <dbReference type="SAM" id="Phobius"/>
    </source>
</evidence>
<sequence length="66" mass="7366">MVRDMDLEDVAALKLCLLSLGVLLGLAVPRRKKPAFALFSTLVFIGTYFPLMVKFLVSLVRADREP</sequence>
<evidence type="ECO:0000313" key="3">
    <source>
        <dbReference type="Proteomes" id="UP000886824"/>
    </source>
</evidence>
<proteinExistence type="predicted"/>
<organism evidence="2 3">
    <name type="scientific">Candidatus Intestinimonas merdavium</name>
    <dbReference type="NCBI Taxonomy" id="2838622"/>
    <lineage>
        <taxon>Bacteria</taxon>
        <taxon>Bacillati</taxon>
        <taxon>Bacillota</taxon>
        <taxon>Clostridia</taxon>
        <taxon>Eubacteriales</taxon>
        <taxon>Intestinimonas</taxon>
    </lineage>
</organism>
<keyword evidence="1" id="KW-1133">Transmembrane helix</keyword>
<keyword evidence="1" id="KW-0472">Membrane</keyword>
<feature type="transmembrane region" description="Helical" evidence="1">
    <location>
        <begin position="35"/>
        <end position="57"/>
    </location>
</feature>
<dbReference type="AlphaFoldDB" id="A0A9D1Z1Z8"/>
<gene>
    <name evidence="2" type="ORF">H9826_00905</name>
</gene>
<accession>A0A9D1Z1Z8</accession>
<keyword evidence="1" id="KW-0812">Transmembrane</keyword>
<feature type="transmembrane region" description="Helical" evidence="1">
    <location>
        <begin position="12"/>
        <end position="28"/>
    </location>
</feature>
<name>A0A9D1Z1Z8_9FIRM</name>
<dbReference type="EMBL" id="DXCX01000014">
    <property type="protein sequence ID" value="HIY72519.1"/>
    <property type="molecule type" value="Genomic_DNA"/>
</dbReference>
<protein>
    <submittedName>
        <fullName evidence="2">Permease of phosphate ABC transporter</fullName>
    </submittedName>
</protein>